<dbReference type="AlphaFoldDB" id="A0A2W2BMN6"/>
<feature type="region of interest" description="Disordered" evidence="1">
    <location>
        <begin position="1"/>
        <end position="22"/>
    </location>
</feature>
<proteinExistence type="predicted"/>
<name>A0A2W2BMN6_9HYPH</name>
<keyword evidence="3" id="KW-1185">Reference proteome</keyword>
<dbReference type="InterPro" id="IPR009394">
    <property type="entry name" value="MmcB-like"/>
</dbReference>
<sequence>MLSPVENMDRTQPAPRPDGRQSATALMIQRGVCRLLRASGFAVLPEFTLASGRRADVMAISDAGEIWIVEIKSSPEDFRSDSKWPEYRDWCDRLFFAIPTAMEPDMMPADTGLIIADSWGADIIRRMEASNLHASRRKAVTLAFARAAALRLHGLHDPLAETL</sequence>
<evidence type="ECO:0000313" key="3">
    <source>
        <dbReference type="Proteomes" id="UP000248795"/>
    </source>
</evidence>
<gene>
    <name evidence="2" type="ORF">DK847_09295</name>
</gene>
<accession>A0A2W2BMN6</accession>
<dbReference type="Pfam" id="PF06319">
    <property type="entry name" value="MmcB-like"/>
    <property type="match status" value="1"/>
</dbReference>
<reference evidence="3" key="1">
    <citation type="submission" date="2018-06" db="EMBL/GenBank/DDBJ databases">
        <title>Aestuariibacter litoralis strain KCTC 52945T.</title>
        <authorList>
            <person name="Li X."/>
            <person name="Salam N."/>
            <person name="Li J.-L."/>
            <person name="Chen Y.-M."/>
            <person name="Yang Z.-W."/>
            <person name="Zhang L.-Y."/>
            <person name="Han M.-X."/>
            <person name="Xiao M."/>
            <person name="Li W.-J."/>
        </authorList>
    </citation>
    <scope>NUCLEOTIDE SEQUENCE [LARGE SCALE GENOMIC DNA]</scope>
    <source>
        <strain evidence="3">KCTC 52945</strain>
    </source>
</reference>
<organism evidence="2 3">
    <name type="scientific">Aestuariivirga litoralis</name>
    <dbReference type="NCBI Taxonomy" id="2650924"/>
    <lineage>
        <taxon>Bacteria</taxon>
        <taxon>Pseudomonadati</taxon>
        <taxon>Pseudomonadota</taxon>
        <taxon>Alphaproteobacteria</taxon>
        <taxon>Hyphomicrobiales</taxon>
        <taxon>Aestuariivirgaceae</taxon>
        <taxon>Aestuariivirga</taxon>
    </lineage>
</organism>
<dbReference type="SUPFAM" id="SSF52980">
    <property type="entry name" value="Restriction endonuclease-like"/>
    <property type="match status" value="1"/>
</dbReference>
<evidence type="ECO:0000256" key="1">
    <source>
        <dbReference type="SAM" id="MobiDB-lite"/>
    </source>
</evidence>
<evidence type="ECO:0000313" key="2">
    <source>
        <dbReference type="EMBL" id="PZF77499.1"/>
    </source>
</evidence>
<dbReference type="PIRSF" id="PIRSF031796">
    <property type="entry name" value="UPC031796"/>
    <property type="match status" value="1"/>
</dbReference>
<dbReference type="EMBL" id="QKVK01000003">
    <property type="protein sequence ID" value="PZF77499.1"/>
    <property type="molecule type" value="Genomic_DNA"/>
</dbReference>
<protein>
    <submittedName>
        <fullName evidence="2">DNA repair protein MmcB-related protein</fullName>
    </submittedName>
</protein>
<comment type="caution">
    <text evidence="2">The sequence shown here is derived from an EMBL/GenBank/DDBJ whole genome shotgun (WGS) entry which is preliminary data.</text>
</comment>
<dbReference type="InterPro" id="IPR011335">
    <property type="entry name" value="Restrct_endonuc-II-like"/>
</dbReference>
<dbReference type="Proteomes" id="UP000248795">
    <property type="component" value="Unassembled WGS sequence"/>
</dbReference>